<gene>
    <name evidence="2" type="ORF">U14_05342</name>
</gene>
<proteinExistence type="predicted"/>
<dbReference type="Proteomes" id="UP000030700">
    <property type="component" value="Unassembled WGS sequence"/>
</dbReference>
<name>A0A081BRN4_9BACT</name>
<dbReference type="SUPFAM" id="SSF52218">
    <property type="entry name" value="Flavoproteins"/>
    <property type="match status" value="1"/>
</dbReference>
<organism evidence="2">
    <name type="scientific">Candidatus Moduliflexus flocculans</name>
    <dbReference type="NCBI Taxonomy" id="1499966"/>
    <lineage>
        <taxon>Bacteria</taxon>
        <taxon>Candidatus Moduliflexota</taxon>
        <taxon>Candidatus Moduliflexia</taxon>
        <taxon>Candidatus Moduliflexales</taxon>
        <taxon>Candidatus Moduliflexaceae</taxon>
    </lineage>
</organism>
<evidence type="ECO:0000313" key="2">
    <source>
        <dbReference type="EMBL" id="GAK54065.1"/>
    </source>
</evidence>
<reference evidence="2" key="1">
    <citation type="journal article" date="2015" name="PeerJ">
        <title>First genomic representation of candidate bacterial phylum KSB3 points to enhanced environmental sensing as a trigger of wastewater bulking.</title>
        <authorList>
            <person name="Sekiguchi Y."/>
            <person name="Ohashi A."/>
            <person name="Parks D.H."/>
            <person name="Yamauchi T."/>
            <person name="Tyson G.W."/>
            <person name="Hugenholtz P."/>
        </authorList>
    </citation>
    <scope>NUCLEOTIDE SEQUENCE [LARGE SCALE GENOMIC DNA]</scope>
</reference>
<accession>A0A081BRN4</accession>
<keyword evidence="3" id="KW-1185">Reference proteome</keyword>
<dbReference type="PROSITE" id="PS00201">
    <property type="entry name" value="FLAVODOXIN"/>
    <property type="match status" value="1"/>
</dbReference>
<sequence>MPKSLVIYYSLEGNTALIAKAVAETLQADLLELQPVKNIPNKGFFKFFWGGKQVMMKEQPELQPFSLKPAEYDLIVLGTPVWASSYVPAFRTFLAQYPLKDKQVGLFCCYAGNEGKTIEALKTELSGNIILGNIGFLNPAKTPEASAKTAKEWAKSLLENAGKK</sequence>
<dbReference type="STRING" id="1499966.U14_05342"/>
<dbReference type="InterPro" id="IPR001226">
    <property type="entry name" value="Flavodoxin_CS"/>
</dbReference>
<dbReference type="InterPro" id="IPR008254">
    <property type="entry name" value="Flavodoxin/NO_synth"/>
</dbReference>
<dbReference type="HOGENOM" id="CLU_068890_1_2_0"/>
<dbReference type="EMBL" id="DF820460">
    <property type="protein sequence ID" value="GAK54065.1"/>
    <property type="molecule type" value="Genomic_DNA"/>
</dbReference>
<feature type="domain" description="Flavodoxin-like" evidence="1">
    <location>
        <begin position="4"/>
        <end position="158"/>
    </location>
</feature>
<dbReference type="InterPro" id="IPR029039">
    <property type="entry name" value="Flavoprotein-like_sf"/>
</dbReference>
<dbReference type="AlphaFoldDB" id="A0A081BRN4"/>
<dbReference type="GO" id="GO:0010181">
    <property type="term" value="F:FMN binding"/>
    <property type="evidence" value="ECO:0007669"/>
    <property type="project" value="InterPro"/>
</dbReference>
<dbReference type="GO" id="GO:0009055">
    <property type="term" value="F:electron transfer activity"/>
    <property type="evidence" value="ECO:0007669"/>
    <property type="project" value="InterPro"/>
</dbReference>
<evidence type="ECO:0000313" key="3">
    <source>
        <dbReference type="Proteomes" id="UP000030700"/>
    </source>
</evidence>
<dbReference type="Gene3D" id="3.40.50.360">
    <property type="match status" value="1"/>
</dbReference>
<dbReference type="Pfam" id="PF12682">
    <property type="entry name" value="Flavodoxin_4"/>
    <property type="match status" value="1"/>
</dbReference>
<dbReference type="PANTHER" id="PTHR39201">
    <property type="entry name" value="EXPORTED PROTEIN-RELATED"/>
    <property type="match status" value="1"/>
</dbReference>
<protein>
    <submittedName>
        <fullName evidence="2">Flavodoxin</fullName>
    </submittedName>
</protein>
<evidence type="ECO:0000259" key="1">
    <source>
        <dbReference type="PROSITE" id="PS50902"/>
    </source>
</evidence>
<dbReference type="PROSITE" id="PS50902">
    <property type="entry name" value="FLAVODOXIN_LIKE"/>
    <property type="match status" value="1"/>
</dbReference>
<dbReference type="PANTHER" id="PTHR39201:SF1">
    <property type="entry name" value="FLAVODOXIN-LIKE DOMAIN-CONTAINING PROTEIN"/>
    <property type="match status" value="1"/>
</dbReference>